<dbReference type="Proteomes" id="UP000249748">
    <property type="component" value="Unassembled WGS sequence"/>
</dbReference>
<organism evidence="1 2">
    <name type="scientific">Aspergillus costaricaensis CBS 115574</name>
    <dbReference type="NCBI Taxonomy" id="1448317"/>
    <lineage>
        <taxon>Eukaryota</taxon>
        <taxon>Fungi</taxon>
        <taxon>Dikarya</taxon>
        <taxon>Ascomycota</taxon>
        <taxon>Pezizomycotina</taxon>
        <taxon>Eurotiomycetes</taxon>
        <taxon>Eurotiomycetidae</taxon>
        <taxon>Eurotiales</taxon>
        <taxon>Aspergillaceae</taxon>
        <taxon>Aspergillus</taxon>
        <taxon>Aspergillus subgen. Circumdati</taxon>
    </lineage>
</organism>
<keyword evidence="2" id="KW-1185">Reference proteome</keyword>
<accession>A0ACD1I273</accession>
<reference evidence="1" key="1">
    <citation type="submission" date="2018-02" db="EMBL/GenBank/DDBJ databases">
        <title>The genomes of Aspergillus section Nigri reveals drivers in fungal speciation.</title>
        <authorList>
            <consortium name="DOE Joint Genome Institute"/>
            <person name="Vesth T.C."/>
            <person name="Nybo J."/>
            <person name="Theobald S."/>
            <person name="Brandl J."/>
            <person name="Frisvad J.C."/>
            <person name="Nielsen K.F."/>
            <person name="Lyhne E.K."/>
            <person name="Kogle M.E."/>
            <person name="Kuo A."/>
            <person name="Riley R."/>
            <person name="Clum A."/>
            <person name="Nolan M."/>
            <person name="Lipzen A."/>
            <person name="Salamov A."/>
            <person name="Henrissat B."/>
            <person name="Wiebenga A."/>
            <person name="De vries R.P."/>
            <person name="Grigoriev I.V."/>
            <person name="Mortensen U.H."/>
            <person name="Andersen M.R."/>
            <person name="Baker S.E."/>
        </authorList>
    </citation>
    <scope>NUCLEOTIDE SEQUENCE</scope>
    <source>
        <strain evidence="1">CBS 115574</strain>
    </source>
</reference>
<proteinExistence type="predicted"/>
<evidence type="ECO:0000313" key="1">
    <source>
        <dbReference type="EMBL" id="RAK84392.1"/>
    </source>
</evidence>
<dbReference type="EMBL" id="KZ824575">
    <property type="protein sequence ID" value="RAK84392.1"/>
    <property type="molecule type" value="Genomic_DNA"/>
</dbReference>
<name>A0ACD1I273_9EURO</name>
<protein>
    <submittedName>
        <fullName evidence="1">Parasitic phase-specific protein PSP-1</fullName>
    </submittedName>
</protein>
<sequence length="303" mass="33569">MSQLPLGLIAFGPSANCTLELCPLEASILQYQPSIPANSVAIAIFGLSFIVNLVQGCYYRTWGFMAGLLSGCILEIVGYIGRIIIHDNPFDFNGFIMQIICITIAPVFFCAAIYVLLSRVIILVDERLSRIPPRFLGWIFITCDIISLVLQAVGGALSCIGDTKDDIQVGVDISLAGLVFQVVTLTLFGSLFIDYLLSCRRSGKHWTFKPRLSFFLTFLCLSMFLVLLRCVYRVVELHEGYFSHYFRDEPLFIALETAIMCAAALCLNVGHPGLVFGKSGGEPAKEEEEAEYRMMKLDSRGAQ</sequence>
<gene>
    <name evidence="1" type="ORF">BO79DRAFT_202950</name>
</gene>
<evidence type="ECO:0000313" key="2">
    <source>
        <dbReference type="Proteomes" id="UP000249748"/>
    </source>
</evidence>